<reference evidence="2" key="1">
    <citation type="submission" date="2023-03" db="EMBL/GenBank/DDBJ databases">
        <title>Massive genome expansion in bonnet fungi (Mycena s.s.) driven by repeated elements and novel gene families across ecological guilds.</title>
        <authorList>
            <consortium name="Lawrence Berkeley National Laboratory"/>
            <person name="Harder C.B."/>
            <person name="Miyauchi S."/>
            <person name="Viragh M."/>
            <person name="Kuo A."/>
            <person name="Thoen E."/>
            <person name="Andreopoulos B."/>
            <person name="Lu D."/>
            <person name="Skrede I."/>
            <person name="Drula E."/>
            <person name="Henrissat B."/>
            <person name="Morin E."/>
            <person name="Kohler A."/>
            <person name="Barry K."/>
            <person name="LaButti K."/>
            <person name="Morin E."/>
            <person name="Salamov A."/>
            <person name="Lipzen A."/>
            <person name="Mereny Z."/>
            <person name="Hegedus B."/>
            <person name="Baldrian P."/>
            <person name="Stursova M."/>
            <person name="Weitz H."/>
            <person name="Taylor A."/>
            <person name="Grigoriev I.V."/>
            <person name="Nagy L.G."/>
            <person name="Martin F."/>
            <person name="Kauserud H."/>
        </authorList>
    </citation>
    <scope>NUCLEOTIDE SEQUENCE</scope>
    <source>
        <strain evidence="2">CBHHK200</strain>
    </source>
</reference>
<gene>
    <name evidence="2" type="ORF">C8F04DRAFT_1144368</name>
</gene>
<feature type="non-terminal residue" evidence="2">
    <location>
        <position position="172"/>
    </location>
</feature>
<evidence type="ECO:0000256" key="1">
    <source>
        <dbReference type="SAM" id="MobiDB-lite"/>
    </source>
</evidence>
<keyword evidence="3" id="KW-1185">Reference proteome</keyword>
<evidence type="ECO:0000313" key="3">
    <source>
        <dbReference type="Proteomes" id="UP001218188"/>
    </source>
</evidence>
<name>A0AAD6S4K3_9AGAR</name>
<proteinExistence type="predicted"/>
<dbReference type="AlphaFoldDB" id="A0AAD6S4K3"/>
<feature type="compositionally biased region" description="Low complexity" evidence="1">
    <location>
        <begin position="1"/>
        <end position="23"/>
    </location>
</feature>
<sequence length="172" mass="19099">TALSSHLVPLLPSPSPSARSPAPYRQLTCEPHRALSPSSVIRNFDTTISRTTPLLVFALEGRTMYRMRGYAGVNTRCIPFTSPSSSPSPFSRSRMPTGPVEFYVANRVLMCASSKASGKTFLVPSYIHIHFRLSSLPRISAPQCCSLSFPWIHAWPCVYPHLLRFFLQTSLA</sequence>
<evidence type="ECO:0000313" key="2">
    <source>
        <dbReference type="EMBL" id="KAJ7020388.1"/>
    </source>
</evidence>
<accession>A0AAD6S4K3</accession>
<dbReference type="EMBL" id="JARJCM010000265">
    <property type="protein sequence ID" value="KAJ7020388.1"/>
    <property type="molecule type" value="Genomic_DNA"/>
</dbReference>
<comment type="caution">
    <text evidence="2">The sequence shown here is derived from an EMBL/GenBank/DDBJ whole genome shotgun (WGS) entry which is preliminary data.</text>
</comment>
<protein>
    <submittedName>
        <fullName evidence="2">Uncharacterized protein</fullName>
    </submittedName>
</protein>
<organism evidence="2 3">
    <name type="scientific">Mycena alexandri</name>
    <dbReference type="NCBI Taxonomy" id="1745969"/>
    <lineage>
        <taxon>Eukaryota</taxon>
        <taxon>Fungi</taxon>
        <taxon>Dikarya</taxon>
        <taxon>Basidiomycota</taxon>
        <taxon>Agaricomycotina</taxon>
        <taxon>Agaricomycetes</taxon>
        <taxon>Agaricomycetidae</taxon>
        <taxon>Agaricales</taxon>
        <taxon>Marasmiineae</taxon>
        <taxon>Mycenaceae</taxon>
        <taxon>Mycena</taxon>
    </lineage>
</organism>
<feature type="region of interest" description="Disordered" evidence="1">
    <location>
        <begin position="1"/>
        <end position="24"/>
    </location>
</feature>
<dbReference type="Proteomes" id="UP001218188">
    <property type="component" value="Unassembled WGS sequence"/>
</dbReference>